<proteinExistence type="predicted"/>
<name>A0A1J0A8L1_9ENTE</name>
<dbReference type="InterPro" id="IPR029044">
    <property type="entry name" value="Nucleotide-diphossugar_trans"/>
</dbReference>
<accession>A0A1J0A8L1</accession>
<dbReference type="Proteomes" id="UP000191200">
    <property type="component" value="Chromosome"/>
</dbReference>
<evidence type="ECO:0000313" key="1">
    <source>
        <dbReference type="EMBL" id="APB32255.1"/>
    </source>
</evidence>
<dbReference type="CDD" id="cd00761">
    <property type="entry name" value="Glyco_tranf_GTA_type"/>
    <property type="match status" value="1"/>
</dbReference>
<dbReference type="AlphaFoldDB" id="A0A1J0A8L1"/>
<dbReference type="STRING" id="519472.BHY08_07825"/>
<evidence type="ECO:0008006" key="3">
    <source>
        <dbReference type="Google" id="ProtNLM"/>
    </source>
</evidence>
<dbReference type="KEGG" id="vte:BHY08_07825"/>
<dbReference type="Gene3D" id="3.90.550.10">
    <property type="entry name" value="Spore Coat Polysaccharide Biosynthesis Protein SpsA, Chain A"/>
    <property type="match status" value="1"/>
</dbReference>
<dbReference type="EMBL" id="CP017267">
    <property type="protein sequence ID" value="APB32255.1"/>
    <property type="molecule type" value="Genomic_DNA"/>
</dbReference>
<sequence length="256" mass="30262">MLISTMNCLDFYDLYRKMNIKTDAIFINQCDKNSFFEFKVGKSKVRCFSFKEKGVGLSRNNALMRSSADICIMSDDDMIYKDNYLEIIKKQYDLKPMADMILFNSLVKSNEGVRNNVTRNGRVRHYNCLKYGTVTFTFKRESIIKNNIYFSLLFGGGTRYGSGEDSLFIWSILNKRLKVYSSTETIAIVNNYVSSWFEGYTYSYFYDRGALFKSLMPYNYRILIIQFLLRHRDLYKKNNFKFKDVYKIMREGAENL</sequence>
<keyword evidence="2" id="KW-1185">Reference proteome</keyword>
<organism evidence="1 2">
    <name type="scientific">Vagococcus teuberi</name>
    <dbReference type="NCBI Taxonomy" id="519472"/>
    <lineage>
        <taxon>Bacteria</taxon>
        <taxon>Bacillati</taxon>
        <taxon>Bacillota</taxon>
        <taxon>Bacilli</taxon>
        <taxon>Lactobacillales</taxon>
        <taxon>Enterococcaceae</taxon>
        <taxon>Vagococcus</taxon>
    </lineage>
</organism>
<gene>
    <name evidence="1" type="ORF">BHY08_07825</name>
</gene>
<evidence type="ECO:0000313" key="2">
    <source>
        <dbReference type="Proteomes" id="UP000191200"/>
    </source>
</evidence>
<dbReference type="SUPFAM" id="SSF53448">
    <property type="entry name" value="Nucleotide-diphospho-sugar transferases"/>
    <property type="match status" value="1"/>
</dbReference>
<reference evidence="1 2" key="1">
    <citation type="submission" date="2016-09" db="EMBL/GenBank/DDBJ databases">
        <title>Vagococcus teuberi sp. nov., isolated from the Malian artisanal sour milk fene.</title>
        <authorList>
            <person name="Wullschleger S."/>
            <person name="Seifert C."/>
            <person name="Baumgartner S."/>
            <person name="Lacroix C."/>
            <person name="Bonfoh B."/>
            <person name="Stevens M.J."/>
            <person name="Meile L."/>
        </authorList>
    </citation>
    <scope>NUCLEOTIDE SEQUENCE [LARGE SCALE GENOMIC DNA]</scope>
    <source>
        <strain evidence="1 2">DSM 21459</strain>
    </source>
</reference>
<protein>
    <recommendedName>
        <fullName evidence="3">Glycosyltransferase 2-like domain-containing protein</fullName>
    </recommendedName>
</protein>